<proteinExistence type="predicted"/>
<gene>
    <name evidence="1" type="ORF">MENTE1834_LOCUS12045</name>
</gene>
<dbReference type="Proteomes" id="UP001497535">
    <property type="component" value="Unassembled WGS sequence"/>
</dbReference>
<accession>A0ACB0YGZ7</accession>
<sequence>MILINLQICFLYFVGLFSFNYLLLFSNGYPITHNFFEKDQLLFVQTIWRHGDRSPIYIYPNDPNKESAWPNGFGELTTRGMAQHFHLGKFLGNRYIDELQFLSPHYRSEEIFVISTDTNRTIQSATANMMGMYGGRGRCGIDYPNLVEWPAPFVPIPIHSYEFMKDPVN</sequence>
<organism evidence="1 2">
    <name type="scientific">Meloidogyne enterolobii</name>
    <name type="common">Root-knot nematode worm</name>
    <name type="synonym">Meloidogyne mayaguensis</name>
    <dbReference type="NCBI Taxonomy" id="390850"/>
    <lineage>
        <taxon>Eukaryota</taxon>
        <taxon>Metazoa</taxon>
        <taxon>Ecdysozoa</taxon>
        <taxon>Nematoda</taxon>
        <taxon>Chromadorea</taxon>
        <taxon>Rhabditida</taxon>
        <taxon>Tylenchina</taxon>
        <taxon>Tylenchomorpha</taxon>
        <taxon>Tylenchoidea</taxon>
        <taxon>Meloidogynidae</taxon>
        <taxon>Meloidogyninae</taxon>
        <taxon>Meloidogyne</taxon>
    </lineage>
</organism>
<reference evidence="1" key="1">
    <citation type="submission" date="2023-11" db="EMBL/GenBank/DDBJ databases">
        <authorList>
            <person name="Poullet M."/>
        </authorList>
    </citation>
    <scope>NUCLEOTIDE SEQUENCE</scope>
    <source>
        <strain evidence="1">E1834</strain>
    </source>
</reference>
<dbReference type="EMBL" id="CAVMJV010000012">
    <property type="protein sequence ID" value="CAK5046355.1"/>
    <property type="molecule type" value="Genomic_DNA"/>
</dbReference>
<name>A0ACB0YGZ7_MELEN</name>
<evidence type="ECO:0000313" key="2">
    <source>
        <dbReference type="Proteomes" id="UP001497535"/>
    </source>
</evidence>
<protein>
    <submittedName>
        <fullName evidence="1">Uncharacterized protein</fullName>
    </submittedName>
</protein>
<keyword evidence="2" id="KW-1185">Reference proteome</keyword>
<comment type="caution">
    <text evidence="1">The sequence shown here is derived from an EMBL/GenBank/DDBJ whole genome shotgun (WGS) entry which is preliminary data.</text>
</comment>
<evidence type="ECO:0000313" key="1">
    <source>
        <dbReference type="EMBL" id="CAK5046355.1"/>
    </source>
</evidence>